<name>A0A7C9MIM9_9RHOB</name>
<dbReference type="GO" id="GO:0042597">
    <property type="term" value="C:periplasmic space"/>
    <property type="evidence" value="ECO:0007669"/>
    <property type="project" value="UniProtKB-SubCell"/>
</dbReference>
<evidence type="ECO:0000313" key="5">
    <source>
        <dbReference type="Proteomes" id="UP000480350"/>
    </source>
</evidence>
<dbReference type="Pfam" id="PF13416">
    <property type="entry name" value="SBP_bac_8"/>
    <property type="match status" value="1"/>
</dbReference>
<dbReference type="InterPro" id="IPR050490">
    <property type="entry name" value="Bact_solute-bd_prot1"/>
</dbReference>
<reference evidence="4 5" key="1">
    <citation type="submission" date="2019-12" db="EMBL/GenBank/DDBJ databases">
        <authorList>
            <person name="Lee S.D."/>
        </authorList>
    </citation>
    <scope>NUCLEOTIDE SEQUENCE [LARGE SCALE GENOMIC DNA]</scope>
    <source>
        <strain evidence="4 5">GH1-50</strain>
    </source>
</reference>
<comment type="caution">
    <text evidence="4">The sequence shown here is derived from an EMBL/GenBank/DDBJ whole genome shotgun (WGS) entry which is preliminary data.</text>
</comment>
<reference evidence="4 5" key="2">
    <citation type="submission" date="2020-03" db="EMBL/GenBank/DDBJ databases">
        <title>Kangsaoukella pontilimi gen. nov., sp. nov., a new member of the family Rhodobacteraceae isolated from a tidal mudflat.</title>
        <authorList>
            <person name="Kim I.S."/>
        </authorList>
    </citation>
    <scope>NUCLEOTIDE SEQUENCE [LARGE SCALE GENOMIC DNA]</scope>
    <source>
        <strain evidence="4 5">GH1-50</strain>
    </source>
</reference>
<dbReference type="PANTHER" id="PTHR43649:SF12">
    <property type="entry name" value="DIACETYLCHITOBIOSE BINDING PROTEIN DASA"/>
    <property type="match status" value="1"/>
</dbReference>
<feature type="chain" id="PRO_5028817722" evidence="3">
    <location>
        <begin position="27"/>
        <end position="428"/>
    </location>
</feature>
<dbReference type="PANTHER" id="PTHR43649">
    <property type="entry name" value="ARABINOSE-BINDING PROTEIN-RELATED"/>
    <property type="match status" value="1"/>
</dbReference>
<evidence type="ECO:0000256" key="2">
    <source>
        <dbReference type="ARBA" id="ARBA00008520"/>
    </source>
</evidence>
<dbReference type="RefSeq" id="WP_160765779.1">
    <property type="nucleotide sequence ID" value="NZ_WUPT01000007.1"/>
</dbReference>
<protein>
    <submittedName>
        <fullName evidence="4">Extracellular solute-binding protein</fullName>
    </submittedName>
</protein>
<proteinExistence type="inferred from homology"/>
<dbReference type="Gene3D" id="3.40.190.10">
    <property type="entry name" value="Periplasmic binding protein-like II"/>
    <property type="match status" value="2"/>
</dbReference>
<organism evidence="4 5">
    <name type="scientific">Kangsaoukella pontilimi</name>
    <dbReference type="NCBI Taxonomy" id="2691042"/>
    <lineage>
        <taxon>Bacteria</taxon>
        <taxon>Pseudomonadati</taxon>
        <taxon>Pseudomonadota</taxon>
        <taxon>Alphaproteobacteria</taxon>
        <taxon>Rhodobacterales</taxon>
        <taxon>Paracoccaceae</taxon>
        <taxon>Kangsaoukella</taxon>
    </lineage>
</organism>
<evidence type="ECO:0000313" key="4">
    <source>
        <dbReference type="EMBL" id="MXQ09856.1"/>
    </source>
</evidence>
<comment type="similarity">
    <text evidence="2">Belongs to the bacterial solute-binding protein 1 family.</text>
</comment>
<dbReference type="AlphaFoldDB" id="A0A7C9MIM9"/>
<dbReference type="SUPFAM" id="SSF53850">
    <property type="entry name" value="Periplasmic binding protein-like II"/>
    <property type="match status" value="1"/>
</dbReference>
<gene>
    <name evidence="4" type="ORF">GQ651_18575</name>
</gene>
<dbReference type="InterPro" id="IPR006059">
    <property type="entry name" value="SBP"/>
</dbReference>
<sequence>MKTQLKTALPLVMGAAMSMTAPMAQAADLEFYFPVGVNAPAVATIEQLTNAWAAQNPQHTVKAVYAGNYEETTTKALTAAQAGDPPAVAVLLAIDIFTLIEEDVIMPISDIATSPEEQAWIDSFYEGFMVDTRFDGKVYSIPFQRSTPVFYYNKDAWRAAGLDPEVTPATWDEMVEMGKKLTVKDDNGNVTQWGTRIPNLGLAGAWLFGGLVKSKGDVLSTDTGTEARFDTEAAKASLEFMQRLADEEVMAPGGITWGDTPKAFLEGQAASIWTSTGNLAFINENAEFDWGVGFLPGGDGPGAPVGGGNFYIFKDITDEEQAAALDFIKFMTTPENQAIWSMATGYVAPSQAAWDTPQMQAYAAELPQALVALDQMPHAYREFATFQRARVTQFLVDAIEGVITGETDASAALAEAQEKADDILGEYR</sequence>
<evidence type="ECO:0000256" key="3">
    <source>
        <dbReference type="SAM" id="SignalP"/>
    </source>
</evidence>
<evidence type="ECO:0000256" key="1">
    <source>
        <dbReference type="ARBA" id="ARBA00004418"/>
    </source>
</evidence>
<keyword evidence="5" id="KW-1185">Reference proteome</keyword>
<feature type="signal peptide" evidence="3">
    <location>
        <begin position="1"/>
        <end position="26"/>
    </location>
</feature>
<comment type="subcellular location">
    <subcellularLocation>
        <location evidence="1">Periplasm</location>
    </subcellularLocation>
</comment>
<dbReference type="Proteomes" id="UP000480350">
    <property type="component" value="Unassembled WGS sequence"/>
</dbReference>
<accession>A0A7C9MIM9</accession>
<keyword evidence="3" id="KW-0732">Signal</keyword>
<dbReference type="CDD" id="cd14748">
    <property type="entry name" value="PBP2_UgpB"/>
    <property type="match status" value="1"/>
</dbReference>
<dbReference type="EMBL" id="WUPT01000007">
    <property type="protein sequence ID" value="MXQ09856.1"/>
    <property type="molecule type" value="Genomic_DNA"/>
</dbReference>